<keyword evidence="4 12" id="KW-0136">Cellulose degradation</keyword>
<dbReference type="InterPro" id="IPR012341">
    <property type="entry name" value="6hp_glycosidase-like_sf"/>
</dbReference>
<proteinExistence type="inferred from homology"/>
<dbReference type="InterPro" id="IPR033126">
    <property type="entry name" value="Glyco_hydro_9_Asp/Glu_AS"/>
</dbReference>
<dbReference type="GO" id="GO:0008810">
    <property type="term" value="F:cellulase activity"/>
    <property type="evidence" value="ECO:0007669"/>
    <property type="project" value="UniProtKB-EC"/>
</dbReference>
<dbReference type="InterPro" id="IPR014756">
    <property type="entry name" value="Ig_E-set"/>
</dbReference>
<dbReference type="EC" id="3.2.1.4" evidence="12"/>
<dbReference type="PANTHER" id="PTHR34876:SF4">
    <property type="entry name" value="1,4-BETA-D-GLUCAN CELLOBIOHYDROLASE C-RELATED"/>
    <property type="match status" value="1"/>
</dbReference>
<dbReference type="EMBL" id="JACHMY010000001">
    <property type="protein sequence ID" value="MBB5833904.1"/>
    <property type="molecule type" value="Genomic_DNA"/>
</dbReference>
<evidence type="ECO:0000256" key="2">
    <source>
        <dbReference type="ARBA" id="ARBA00022729"/>
    </source>
</evidence>
<dbReference type="SUPFAM" id="SSF81296">
    <property type="entry name" value="E set domains"/>
    <property type="match status" value="1"/>
</dbReference>
<dbReference type="PANTHER" id="PTHR34876">
    <property type="match status" value="1"/>
</dbReference>
<feature type="active site" evidence="11">
    <location>
        <position position="716"/>
    </location>
</feature>
<dbReference type="AlphaFoldDB" id="A0A7W9J231"/>
<dbReference type="SUPFAM" id="SSF49785">
    <property type="entry name" value="Galactose-binding domain-like"/>
    <property type="match status" value="1"/>
</dbReference>
<dbReference type="Pfam" id="PF02018">
    <property type="entry name" value="CBM_4_9"/>
    <property type="match status" value="1"/>
</dbReference>
<dbReference type="EC" id="3.2.1.-" evidence="13"/>
<evidence type="ECO:0000256" key="11">
    <source>
        <dbReference type="PROSITE-ProRule" id="PRU10060"/>
    </source>
</evidence>
<dbReference type="RefSeq" id="WP_184793738.1">
    <property type="nucleotide sequence ID" value="NZ_JACHMY010000001.1"/>
</dbReference>
<keyword evidence="7 10" id="KW-0326">Glycosidase</keyword>
<comment type="similarity">
    <text evidence="1 10 12">Belongs to the glycosyl hydrolase 9 (cellulase E) family.</text>
</comment>
<dbReference type="InterPro" id="IPR001524">
    <property type="entry name" value="Glyco_hydro_6_CS"/>
</dbReference>
<feature type="domain" description="CBM-cenC" evidence="15">
    <location>
        <begin position="35"/>
        <end position="153"/>
    </location>
</feature>
<feature type="domain" description="Cellulase Ig-like" evidence="16">
    <location>
        <begin position="183"/>
        <end position="263"/>
    </location>
</feature>
<evidence type="ECO:0000256" key="13">
    <source>
        <dbReference type="RuleBase" id="RU361186"/>
    </source>
</evidence>
<comment type="catalytic activity">
    <reaction evidence="12">
        <text>Endohydrolysis of (1-&gt;4)-beta-D-glucosidic linkages in cellulose, lichenin and cereal beta-D-glucans.</text>
        <dbReference type="EC" id="3.2.1.4"/>
    </reaction>
</comment>
<keyword evidence="2 12" id="KW-0732">Signal</keyword>
<evidence type="ECO:0000256" key="10">
    <source>
        <dbReference type="PROSITE-ProRule" id="PRU10059"/>
    </source>
</evidence>
<dbReference type="SUPFAM" id="SSF48208">
    <property type="entry name" value="Six-hairpin glycosidases"/>
    <property type="match status" value="1"/>
</dbReference>
<keyword evidence="3 10" id="KW-0378">Hydrolase</keyword>
<dbReference type="Pfam" id="PF01341">
    <property type="entry name" value="Glyco_hydro_6"/>
    <property type="match status" value="1"/>
</dbReference>
<comment type="similarity">
    <text evidence="13">Belongs to the glycosyl hydrolase family 6.</text>
</comment>
<dbReference type="Gene3D" id="2.60.120.260">
    <property type="entry name" value="Galactose-binding domain-like"/>
    <property type="match status" value="1"/>
</dbReference>
<dbReference type="PRINTS" id="PR00733">
    <property type="entry name" value="GLHYDRLASE6"/>
</dbReference>
<dbReference type="Proteomes" id="UP000549971">
    <property type="component" value="Unassembled WGS sequence"/>
</dbReference>
<dbReference type="GO" id="GO:0030245">
    <property type="term" value="P:cellulose catabolic process"/>
    <property type="evidence" value="ECO:0007669"/>
    <property type="project" value="UniProtKB-KW"/>
</dbReference>
<dbReference type="InterPro" id="IPR016288">
    <property type="entry name" value="Beta_cellobiohydrolase"/>
</dbReference>
<reference evidence="17 18" key="1">
    <citation type="submission" date="2020-08" db="EMBL/GenBank/DDBJ databases">
        <title>Sequencing the genomes of 1000 actinobacteria strains.</title>
        <authorList>
            <person name="Klenk H.-P."/>
        </authorList>
    </citation>
    <scope>NUCLEOTIDE SEQUENCE [LARGE SCALE GENOMIC DNA]</scope>
    <source>
        <strain evidence="17 18">DSM 28967</strain>
    </source>
</reference>
<dbReference type="SUPFAM" id="SSF51989">
    <property type="entry name" value="Glycosyl hydrolases family 6, cellulases"/>
    <property type="match status" value="1"/>
</dbReference>
<dbReference type="InterPro" id="IPR008979">
    <property type="entry name" value="Galactose-bd-like_sf"/>
</dbReference>
<keyword evidence="6 10" id="KW-0119">Carbohydrate metabolism</keyword>
<evidence type="ECO:0000256" key="8">
    <source>
        <dbReference type="ARBA" id="ARBA00023326"/>
    </source>
</evidence>
<evidence type="ECO:0000259" key="15">
    <source>
        <dbReference type="Pfam" id="PF02018"/>
    </source>
</evidence>
<keyword evidence="8 10" id="KW-0624">Polysaccharide degradation</keyword>
<evidence type="ECO:0000256" key="7">
    <source>
        <dbReference type="ARBA" id="ARBA00023295"/>
    </source>
</evidence>
<evidence type="ECO:0000256" key="12">
    <source>
        <dbReference type="RuleBase" id="RU361166"/>
    </source>
</evidence>
<evidence type="ECO:0000256" key="4">
    <source>
        <dbReference type="ARBA" id="ARBA00023001"/>
    </source>
</evidence>
<dbReference type="Gene3D" id="1.50.10.10">
    <property type="match status" value="1"/>
</dbReference>
<dbReference type="InterPro" id="IPR004197">
    <property type="entry name" value="Cellulase_Ig-like"/>
</dbReference>
<feature type="signal peptide" evidence="12">
    <location>
        <begin position="1"/>
        <end position="27"/>
    </location>
</feature>
<dbReference type="PROSITE" id="PS00592">
    <property type="entry name" value="GH9_2"/>
    <property type="match status" value="1"/>
</dbReference>
<dbReference type="CDD" id="cd02850">
    <property type="entry name" value="E_set_Cellulase_N"/>
    <property type="match status" value="1"/>
</dbReference>
<evidence type="ECO:0000313" key="18">
    <source>
        <dbReference type="Proteomes" id="UP000549971"/>
    </source>
</evidence>
<accession>A0A7W9J231</accession>
<comment type="caution">
    <text evidence="17">The sequence shown here is derived from an EMBL/GenBank/DDBJ whole genome shotgun (WGS) entry which is preliminary data.</text>
</comment>
<keyword evidence="5" id="KW-1015">Disulfide bond</keyword>
<dbReference type="Gene3D" id="2.60.40.10">
    <property type="entry name" value="Immunoglobulins"/>
    <property type="match status" value="1"/>
</dbReference>
<evidence type="ECO:0000256" key="6">
    <source>
        <dbReference type="ARBA" id="ARBA00023277"/>
    </source>
</evidence>
<dbReference type="InterPro" id="IPR003305">
    <property type="entry name" value="CenC_carb-bd"/>
</dbReference>
<feature type="active site" evidence="10">
    <location>
        <position position="659"/>
    </location>
</feature>
<feature type="domain" description="Glycoside hydrolase family 9" evidence="14">
    <location>
        <begin position="275"/>
        <end position="728"/>
    </location>
</feature>
<evidence type="ECO:0000313" key="17">
    <source>
        <dbReference type="EMBL" id="MBB5833904.1"/>
    </source>
</evidence>
<evidence type="ECO:0000256" key="5">
    <source>
        <dbReference type="ARBA" id="ARBA00023157"/>
    </source>
</evidence>
<organism evidence="17 18">
    <name type="scientific">Kribbella italica</name>
    <dbReference type="NCBI Taxonomy" id="1540520"/>
    <lineage>
        <taxon>Bacteria</taxon>
        <taxon>Bacillati</taxon>
        <taxon>Actinomycetota</taxon>
        <taxon>Actinomycetes</taxon>
        <taxon>Propionibacteriales</taxon>
        <taxon>Kribbellaceae</taxon>
        <taxon>Kribbella</taxon>
    </lineage>
</organism>
<evidence type="ECO:0000259" key="16">
    <source>
        <dbReference type="Pfam" id="PF02927"/>
    </source>
</evidence>
<dbReference type="InterPro" id="IPR008928">
    <property type="entry name" value="6-hairpin_glycosidase_sf"/>
</dbReference>
<name>A0A7W9J231_9ACTN</name>
<evidence type="ECO:0000259" key="14">
    <source>
        <dbReference type="Pfam" id="PF00759"/>
    </source>
</evidence>
<evidence type="ECO:0000256" key="9">
    <source>
        <dbReference type="PROSITE-ProRule" id="PRU10057"/>
    </source>
</evidence>
<dbReference type="Pfam" id="PF02927">
    <property type="entry name" value="CelD_N"/>
    <property type="match status" value="1"/>
</dbReference>
<evidence type="ECO:0000256" key="3">
    <source>
        <dbReference type="ARBA" id="ARBA00022801"/>
    </source>
</evidence>
<dbReference type="Gene3D" id="3.20.20.40">
    <property type="entry name" value="1, 4-beta cellobiohydrolase"/>
    <property type="match status" value="1"/>
</dbReference>
<dbReference type="InterPro" id="IPR013783">
    <property type="entry name" value="Ig-like_fold"/>
</dbReference>
<sequence>MSTLRRRSGLVLAALVFSFVSPPAAQAADPEYERILNGTFDTGSKSPWWSSGSTPSAVEGGRLCAQVPAGTVNVWDSMIGQDDIPVEDGQPYRLRVTASASRAVEIRAVVQLAGAPRTTVLNKPVAVGTTPKTFEFTAPSTVTNDHAQVSFQAGGTGAAFTLCLDDISLVGGVVPPGGVRDFGSPVRVNQLGYLGNGPRRATYVTDAVDAQPWRLLDATDRVVSSGFSTPYGLDAAAGTRVQLIDFGRYRGSGQGFRLAVGDQLSEPFDIGNGLYRSLRRDSLAYFYNNRSGIPIEARYVGEEYARPAGHVGVAPNQGDTSVPCLPGTCDYSLDVRGGWYDAGDHGKYVVNGALAAWQLLDLYERSAQHRDRGVDLRIPEAGNRTPDVLDEARWEIDFLLRMQVPSGSLAGMVHHKIHDVAWTGMPLLPSADPQPRYLYPPSTAATLNVAAVGARCARVYAAWDKAFAARCLRVAERAWKAAAAHPAVYAPDGGVGGGAYDDTKVSDEFSWAAAELFVATGKASYRRSITTVLKAADGFSWQETGGLADLALARAPWRLPLLDQWKLRQRIAAVADVYVAALRGQGYANPYKPADGKYVWGSNSAVANSAMILAIAHDLTWSGKYRDAALESLDYLLGRNAINQSYVTGYGERASQNQHHRFWAKSLDPALPSPYPGSLAGGPNSGLQDPVAQRNLQGCAAATCYTDHIGSYSTNEVAVNWNSALAWITAFADAENSSPNSSKVLASPVDLTSGFYVDPDSTPKAWVNAHGSDSRAASINSSIASKPMARWFGNPPSGSTIGQLVGGYVGAADNADKLPVLVAYNLPGRDACGGHSGGGAGSPAAYRTWVSAFADSIGTRPAVVIVEPDALGDFECMSAAQITERNAMLSFALQQFRDRAPNTWAYLDAGNAGWVPAATMAQRLAGAGVSAAHGFAVNVSNYYTTSASTTYANNVRAAMATPKPFVVDTSRNGNGSNGNWCNPAGRKLGTPTQLGGGAEMLLWIKVPGNSDGPCGTAPSTPAGQFNPDLAVRLINGN</sequence>
<feature type="active site" evidence="11">
    <location>
        <position position="707"/>
    </location>
</feature>
<dbReference type="InterPro" id="IPR036434">
    <property type="entry name" value="Beta_cellobiohydrolase_sf"/>
</dbReference>
<dbReference type="PROSITE" id="PS00656">
    <property type="entry name" value="GLYCOSYL_HYDROL_F6_2"/>
    <property type="match status" value="1"/>
</dbReference>
<gene>
    <name evidence="17" type="ORF">HDA39_000638</name>
</gene>
<feature type="chain" id="PRO_5031589585" description="Multifunctional fusion protein" evidence="12">
    <location>
        <begin position="28"/>
        <end position="1037"/>
    </location>
</feature>
<dbReference type="Pfam" id="PF00759">
    <property type="entry name" value="Glyco_hydro_9"/>
    <property type="match status" value="1"/>
</dbReference>
<feature type="active site" description="Proton donor" evidence="9">
    <location>
        <position position="869"/>
    </location>
</feature>
<evidence type="ECO:0000256" key="1">
    <source>
        <dbReference type="ARBA" id="ARBA00007072"/>
    </source>
</evidence>
<dbReference type="InterPro" id="IPR001701">
    <property type="entry name" value="Glyco_hydro_9"/>
</dbReference>
<keyword evidence="18" id="KW-1185">Reference proteome</keyword>
<protein>
    <recommendedName>
        <fullName evidence="12 13">Multifunctional fusion protein</fullName>
    </recommendedName>
    <domain>
        <recommendedName>
            <fullName evidence="12">Endoglucanase</fullName>
            <ecNumber evidence="12">3.2.1.4</ecNumber>
        </recommendedName>
    </domain>
    <domain>
        <recommendedName>
            <fullName evidence="13">Glucanase</fullName>
            <ecNumber evidence="13">3.2.1.-</ecNumber>
        </recommendedName>
    </domain>
</protein>
<dbReference type="InterPro" id="IPR018221">
    <property type="entry name" value="Glyco_hydro_9_His_AS"/>
</dbReference>
<dbReference type="PROSITE" id="PS00698">
    <property type="entry name" value="GH9_3"/>
    <property type="match status" value="1"/>
</dbReference>